<feature type="non-terminal residue" evidence="2">
    <location>
        <position position="1"/>
    </location>
</feature>
<feature type="non-terminal residue" evidence="2">
    <location>
        <position position="219"/>
    </location>
</feature>
<comment type="caution">
    <text evidence="2">The sequence shown here is derived from an EMBL/GenBank/DDBJ whole genome shotgun (WGS) entry which is preliminary data.</text>
</comment>
<dbReference type="AlphaFoldDB" id="A0AAD7ZPU7"/>
<sequence length="219" mass="26024">LALNLFDDVFQLNPGQVFLTATILDEILYFFLSFILFVFLMVKLTSILDLFNKLSDIGVLVFHIMNTKDSDYRFLRTIILCAISIQFMIFVPIIVIFNLSNMYHNVSLIEFFGRLYQIPLLRIYRKHDRSLQGPTSWIKQQEYRQRTRERLLRICTREVLQSSTVFIFGVKLPLQEQISSFDGIQFDRIYERIRPLKPCHDCHPVYFPQIIPRRKTSLC</sequence>
<feature type="transmembrane region" description="Helical" evidence="1">
    <location>
        <begin position="72"/>
        <end position="97"/>
    </location>
</feature>
<gene>
    <name evidence="2" type="ORF">L9F63_021252</name>
</gene>
<evidence type="ECO:0000256" key="1">
    <source>
        <dbReference type="SAM" id="Phobius"/>
    </source>
</evidence>
<keyword evidence="1" id="KW-1133">Transmembrane helix</keyword>
<feature type="transmembrane region" description="Helical" evidence="1">
    <location>
        <begin position="27"/>
        <end position="51"/>
    </location>
</feature>
<dbReference type="Proteomes" id="UP001233999">
    <property type="component" value="Unassembled WGS sequence"/>
</dbReference>
<evidence type="ECO:0000313" key="2">
    <source>
        <dbReference type="EMBL" id="KAJ9584400.1"/>
    </source>
</evidence>
<organism evidence="2 3">
    <name type="scientific">Diploptera punctata</name>
    <name type="common">Pacific beetle cockroach</name>
    <dbReference type="NCBI Taxonomy" id="6984"/>
    <lineage>
        <taxon>Eukaryota</taxon>
        <taxon>Metazoa</taxon>
        <taxon>Ecdysozoa</taxon>
        <taxon>Arthropoda</taxon>
        <taxon>Hexapoda</taxon>
        <taxon>Insecta</taxon>
        <taxon>Pterygota</taxon>
        <taxon>Neoptera</taxon>
        <taxon>Polyneoptera</taxon>
        <taxon>Dictyoptera</taxon>
        <taxon>Blattodea</taxon>
        <taxon>Blaberoidea</taxon>
        <taxon>Blaberidae</taxon>
        <taxon>Diplopterinae</taxon>
        <taxon>Diploptera</taxon>
    </lineage>
</organism>
<dbReference type="EMBL" id="JASPKZ010007418">
    <property type="protein sequence ID" value="KAJ9584400.1"/>
    <property type="molecule type" value="Genomic_DNA"/>
</dbReference>
<name>A0AAD7ZPU7_DIPPU</name>
<proteinExistence type="predicted"/>
<evidence type="ECO:0000313" key="3">
    <source>
        <dbReference type="Proteomes" id="UP001233999"/>
    </source>
</evidence>
<keyword evidence="1" id="KW-0472">Membrane</keyword>
<reference evidence="2" key="1">
    <citation type="journal article" date="2023" name="IScience">
        <title>Live-bearing cockroach genome reveals convergent evolutionary mechanisms linked to viviparity in insects and beyond.</title>
        <authorList>
            <person name="Fouks B."/>
            <person name="Harrison M.C."/>
            <person name="Mikhailova A.A."/>
            <person name="Marchal E."/>
            <person name="English S."/>
            <person name="Carruthers M."/>
            <person name="Jennings E.C."/>
            <person name="Chiamaka E.L."/>
            <person name="Frigard R.A."/>
            <person name="Pippel M."/>
            <person name="Attardo G.M."/>
            <person name="Benoit J.B."/>
            <person name="Bornberg-Bauer E."/>
            <person name="Tobe S.S."/>
        </authorList>
    </citation>
    <scope>NUCLEOTIDE SEQUENCE</scope>
    <source>
        <strain evidence="2">Stay&amp;Tobe</strain>
    </source>
</reference>
<reference evidence="2" key="2">
    <citation type="submission" date="2023-05" db="EMBL/GenBank/DDBJ databases">
        <authorList>
            <person name="Fouks B."/>
        </authorList>
    </citation>
    <scope>NUCLEOTIDE SEQUENCE</scope>
    <source>
        <strain evidence="2">Stay&amp;Tobe</strain>
        <tissue evidence="2">Testes</tissue>
    </source>
</reference>
<keyword evidence="1" id="KW-0812">Transmembrane</keyword>
<accession>A0AAD7ZPU7</accession>
<keyword evidence="3" id="KW-1185">Reference proteome</keyword>
<protein>
    <submittedName>
        <fullName evidence="2">Uncharacterized protein</fullName>
    </submittedName>
</protein>